<sequence>MDSFLFITSTGRPGQTESEVDRHRIRRHAMRGTAIARRAKGDYGQHNRRQLPLFLEPTATLEVAHMVPSPLSAQGYELAKITYGFELLSLSALASAHLSKASVRILASSPTRLQKLAQLRHPSWLDFVPARYAESRLLQAAVDCTLARAHRSLHPDSVISETAVIKLYLKALSQLQEELGDKLERRWALADVLCAIRILAFYEFLQFSQTAQWLHHITGARKLMRLRGPGNYSTDFEQQMLMSQTGTIFHESMSIGEDCFLEELKWKQLLSSIAAVERPTNIIKSLDCHPVLSSLWIHASPAARLTRQTSVCVNGTGANDPGTILQLTVEAYQTRQNLLTWREDFVKFAAELKTDRHSSRLRELLGVSFAVQIVLNRLIIALQPLAVAARTFENETQAFADRIIVLCQEASKESLPISNMLLAEKIVIANATKDSEDDWIRAISGATYSTCQGIQCMPAAVFEKCYATYLPQDHFPLVRKLPVFANKINTKEYLKLKVAENPGFSYTFVYNNSFLDWQLQIGFMVNLKDHIATLYEGGDVVYSATRLSTIGRALAAIKKNLDVTKNRHIYIHDIAITQNQIIEIAKRVDGNEWTITAASTAKIEENSYQALKSRDPAEVAGSALGFITRACWGEGYGGDFSKKGNNDLLGLPCLRTEGLEDLVRDIIKNN</sequence>
<dbReference type="PANTHER" id="PTHR47706:SF1">
    <property type="entry name" value="CIPA-LIKE, PUTATIVE (AFU_ORTHOLOGUE AFUA_1G12460)-RELATED"/>
    <property type="match status" value="1"/>
</dbReference>
<dbReference type="Proteomes" id="UP000536711">
    <property type="component" value="Unassembled WGS sequence"/>
</dbReference>
<dbReference type="SUPFAM" id="SSF51735">
    <property type="entry name" value="NAD(P)-binding Rossmann-fold domains"/>
    <property type="match status" value="1"/>
</dbReference>
<organism evidence="4 5">
    <name type="scientific">Fusarium acutatum</name>
    <dbReference type="NCBI Taxonomy" id="78861"/>
    <lineage>
        <taxon>Eukaryota</taxon>
        <taxon>Fungi</taxon>
        <taxon>Dikarya</taxon>
        <taxon>Ascomycota</taxon>
        <taxon>Pezizomycotina</taxon>
        <taxon>Sordariomycetes</taxon>
        <taxon>Hypocreomycetidae</taxon>
        <taxon>Hypocreales</taxon>
        <taxon>Nectriaceae</taxon>
        <taxon>Fusarium</taxon>
        <taxon>Fusarium fujikuroi species complex</taxon>
    </lineage>
</organism>
<proteinExistence type="predicted"/>
<evidence type="ECO:0000256" key="1">
    <source>
        <dbReference type="ARBA" id="ARBA00022857"/>
    </source>
</evidence>
<dbReference type="InterPro" id="IPR036291">
    <property type="entry name" value="NAD(P)-bd_dom_sf"/>
</dbReference>
<keyword evidence="3" id="KW-0539">Nucleus</keyword>
<dbReference type="GO" id="GO:0016491">
    <property type="term" value="F:oxidoreductase activity"/>
    <property type="evidence" value="ECO:0007669"/>
    <property type="project" value="UniProtKB-KW"/>
</dbReference>
<evidence type="ECO:0000256" key="2">
    <source>
        <dbReference type="ARBA" id="ARBA00023002"/>
    </source>
</evidence>
<dbReference type="Pfam" id="PF11951">
    <property type="entry name" value="Fungal_trans_2"/>
    <property type="match status" value="1"/>
</dbReference>
<keyword evidence="5" id="KW-1185">Reference proteome</keyword>
<feature type="non-terminal residue" evidence="4">
    <location>
        <position position="1"/>
    </location>
</feature>
<dbReference type="InterPro" id="IPR051609">
    <property type="entry name" value="NmrA/Isoflavone_reductase-like"/>
</dbReference>
<keyword evidence="1" id="KW-0521">NADP</keyword>
<evidence type="ECO:0000313" key="5">
    <source>
        <dbReference type="Proteomes" id="UP000536711"/>
    </source>
</evidence>
<dbReference type="Gene3D" id="3.90.25.10">
    <property type="entry name" value="UDP-galactose 4-epimerase, domain 1"/>
    <property type="match status" value="1"/>
</dbReference>
<evidence type="ECO:0000313" key="4">
    <source>
        <dbReference type="EMBL" id="KAF4414574.1"/>
    </source>
</evidence>
<name>A0A8H4ND55_9HYPO</name>
<dbReference type="EMBL" id="JAADJF010000839">
    <property type="protein sequence ID" value="KAF4414574.1"/>
    <property type="molecule type" value="Genomic_DNA"/>
</dbReference>
<keyword evidence="2" id="KW-0560">Oxidoreductase</keyword>
<accession>A0A8H4ND55</accession>
<reference evidence="4 5" key="1">
    <citation type="submission" date="2020-01" db="EMBL/GenBank/DDBJ databases">
        <title>Identification and distribution of gene clusters putatively required for synthesis of sphingolipid metabolism inhibitors in phylogenetically diverse species of the filamentous fungus Fusarium.</title>
        <authorList>
            <person name="Kim H.-S."/>
            <person name="Busman M."/>
            <person name="Brown D.W."/>
            <person name="Divon H."/>
            <person name="Uhlig S."/>
            <person name="Proctor R.H."/>
        </authorList>
    </citation>
    <scope>NUCLEOTIDE SEQUENCE [LARGE SCALE GENOMIC DNA]</scope>
    <source>
        <strain evidence="4 5">NRRL 13308</strain>
    </source>
</reference>
<comment type="caution">
    <text evidence="4">The sequence shown here is derived from an EMBL/GenBank/DDBJ whole genome shotgun (WGS) entry which is preliminary data.</text>
</comment>
<dbReference type="InterPro" id="IPR021858">
    <property type="entry name" value="Fun_TF"/>
</dbReference>
<protein>
    <submittedName>
        <fullName evidence="4">Uncharacterized protein</fullName>
    </submittedName>
</protein>
<gene>
    <name evidence="4" type="ORF">FACUT_14164</name>
</gene>
<dbReference type="Gene3D" id="3.40.50.720">
    <property type="entry name" value="NAD(P)-binding Rossmann-like Domain"/>
    <property type="match status" value="1"/>
</dbReference>
<evidence type="ECO:0000256" key="3">
    <source>
        <dbReference type="ARBA" id="ARBA00023242"/>
    </source>
</evidence>
<dbReference type="AlphaFoldDB" id="A0A8H4ND55"/>
<dbReference type="PANTHER" id="PTHR47706">
    <property type="entry name" value="NMRA-LIKE FAMILY PROTEIN"/>
    <property type="match status" value="1"/>
</dbReference>
<dbReference type="OrthoDB" id="5126878at2759"/>